<organism evidence="2">
    <name type="scientific">Dermacentor steini</name>
    <dbReference type="NCBI Taxonomy" id="859978"/>
    <lineage>
        <taxon>Eukaryota</taxon>
        <taxon>Metazoa</taxon>
        <taxon>Ecdysozoa</taxon>
        <taxon>Arthropoda</taxon>
        <taxon>Chelicerata</taxon>
        <taxon>Arachnida</taxon>
        <taxon>Acari</taxon>
        <taxon>Parasitiformes</taxon>
        <taxon>Ixodida</taxon>
        <taxon>Ixodoidea</taxon>
        <taxon>Ixodidae</taxon>
        <taxon>Rhipicephalinae</taxon>
        <taxon>Dermacentor</taxon>
    </lineage>
</organism>
<sequence length="52" mass="6614">MPQIFPMNWLLISMMMMMSLFFMMIFMYFNKFKYISITPNLSKKIFFFNYQW</sequence>
<dbReference type="RefSeq" id="YP_010324940.1">
    <property type="nucleotide sequence ID" value="NC_062068.1"/>
</dbReference>
<keyword evidence="1" id="KW-0812">Transmembrane</keyword>
<keyword evidence="2" id="KW-0496">Mitochondrion</keyword>
<geneLocation type="mitochondrion" evidence="2"/>
<dbReference type="AlphaFoldDB" id="A0A976R630"/>
<evidence type="ECO:0000313" key="2">
    <source>
        <dbReference type="EMBL" id="UNO54121.1"/>
    </source>
</evidence>
<dbReference type="CTD" id="4509"/>
<proteinExistence type="predicted"/>
<name>A0A976R630_9ACAR</name>
<accession>A0A976R630</accession>
<reference evidence="2" key="1">
    <citation type="submission" date="2022-01" db="EMBL/GenBank/DDBJ databases">
        <authorList>
            <person name="Tian J."/>
            <person name="Hou X."/>
            <person name="Ge M."/>
            <person name="Xu H."/>
            <person name="Yu B."/>
            <person name="Liu J."/>
            <person name="Shao R."/>
            <person name="Holmes E.C."/>
            <person name="Lei C."/>
            <person name="Shi M."/>
        </authorList>
    </citation>
    <scope>NUCLEOTIDE SEQUENCE</scope>
    <source>
        <strain evidence="2">C23</strain>
    </source>
</reference>
<keyword evidence="1" id="KW-0472">Membrane</keyword>
<keyword evidence="1" id="KW-1133">Transmembrane helix</keyword>
<protein>
    <submittedName>
        <fullName evidence="2">ATP synthase F0 subunit 8</fullName>
    </submittedName>
</protein>
<gene>
    <name evidence="2" type="primary">ATP8</name>
</gene>
<evidence type="ECO:0000256" key="1">
    <source>
        <dbReference type="SAM" id="Phobius"/>
    </source>
</evidence>
<feature type="transmembrane region" description="Helical" evidence="1">
    <location>
        <begin position="6"/>
        <end position="29"/>
    </location>
</feature>
<dbReference type="EMBL" id="OM368299">
    <property type="protein sequence ID" value="UNO54121.1"/>
    <property type="molecule type" value="Genomic_DNA"/>
</dbReference>
<dbReference type="GeneID" id="71467352"/>